<dbReference type="HOGENOM" id="CLU_2508642_0_0_6"/>
<evidence type="ECO:0000313" key="1">
    <source>
        <dbReference type="EMBL" id="CEK10169.1"/>
    </source>
</evidence>
<dbReference type="AlphaFoldDB" id="A0A0A8UTU3"/>
<proteinExistence type="predicted"/>
<dbReference type="EMBL" id="LN681225">
    <property type="protein sequence ID" value="CEK10169.1"/>
    <property type="molecule type" value="Genomic_DNA"/>
</dbReference>
<reference evidence="2" key="1">
    <citation type="submission" date="2014-09" db="EMBL/GenBank/DDBJ databases">
        <authorList>
            <person name="Gomez-Valero L."/>
        </authorList>
    </citation>
    <scope>NUCLEOTIDE SEQUENCE [LARGE SCALE GENOMIC DNA]</scope>
    <source>
        <strain evidence="2">ATCC35250</strain>
    </source>
</reference>
<protein>
    <submittedName>
        <fullName evidence="1">Uncharacterized protein</fullName>
    </submittedName>
</protein>
<keyword evidence="2" id="KW-1185">Reference proteome</keyword>
<sequence>MICQSPEAIFPSIDIMSARVFTRSAFDNVAFTLTVNKAVCVVTHCLADIWNITLSSTGFGGIASDIELLSPKTSIAANFFIQRLQ</sequence>
<name>A0A0A8UTU3_LEGHA</name>
<dbReference type="STRING" id="449.LHA_1113"/>
<dbReference type="KEGG" id="lha:LHA_1113"/>
<accession>A0A0A8UTU3</accession>
<dbReference type="Proteomes" id="UP000032803">
    <property type="component" value="Chromosome I"/>
</dbReference>
<organism evidence="1 2">
    <name type="scientific">Legionella hackeliae</name>
    <dbReference type="NCBI Taxonomy" id="449"/>
    <lineage>
        <taxon>Bacteria</taxon>
        <taxon>Pseudomonadati</taxon>
        <taxon>Pseudomonadota</taxon>
        <taxon>Gammaproteobacteria</taxon>
        <taxon>Legionellales</taxon>
        <taxon>Legionellaceae</taxon>
        <taxon>Legionella</taxon>
    </lineage>
</organism>
<evidence type="ECO:0000313" key="2">
    <source>
        <dbReference type="Proteomes" id="UP000032803"/>
    </source>
</evidence>
<gene>
    <name evidence="1" type="ORF">LHA_1113</name>
</gene>